<proteinExistence type="predicted"/>
<dbReference type="PROSITE" id="PS50056">
    <property type="entry name" value="TYR_PHOSPHATASE_2"/>
    <property type="match status" value="1"/>
</dbReference>
<keyword evidence="1" id="KW-0378">Hydrolase</keyword>
<feature type="domain" description="Tyrosine-protein phosphatase" evidence="3">
    <location>
        <begin position="3"/>
        <end position="149"/>
    </location>
</feature>
<organism evidence="5 6">
    <name type="scientific">Thermococcus nautili</name>
    <dbReference type="NCBI Taxonomy" id="195522"/>
    <lineage>
        <taxon>Archaea</taxon>
        <taxon>Methanobacteriati</taxon>
        <taxon>Methanobacteriota</taxon>
        <taxon>Thermococci</taxon>
        <taxon>Thermococcales</taxon>
        <taxon>Thermococcaceae</taxon>
        <taxon>Thermococcus</taxon>
    </lineage>
</organism>
<dbReference type="STRING" id="195522.BD01_1104"/>
<dbReference type="AlphaFoldDB" id="W8P1V5"/>
<gene>
    <name evidence="5" type="ORF">BD01_1104</name>
</gene>
<dbReference type="SUPFAM" id="SSF52799">
    <property type="entry name" value="(Phosphotyrosine protein) phosphatases II"/>
    <property type="match status" value="1"/>
</dbReference>
<dbReference type="PROSITE" id="PS00383">
    <property type="entry name" value="TYR_PHOSPHATASE_1"/>
    <property type="match status" value="1"/>
</dbReference>
<evidence type="ECO:0000313" key="6">
    <source>
        <dbReference type="Proteomes" id="UP000019434"/>
    </source>
</evidence>
<dbReference type="FunFam" id="3.90.190.10:FF:000157">
    <property type="entry name" value="Protein-tyrosine phosphatase"/>
    <property type="match status" value="1"/>
</dbReference>
<evidence type="ECO:0000256" key="2">
    <source>
        <dbReference type="ARBA" id="ARBA00022912"/>
    </source>
</evidence>
<dbReference type="eggNOG" id="arCOG03413">
    <property type="taxonomic scope" value="Archaea"/>
</dbReference>
<dbReference type="KEGG" id="tnu:BD01_1104"/>
<dbReference type="GeneID" id="24957420"/>
<dbReference type="RefSeq" id="WP_042690789.1">
    <property type="nucleotide sequence ID" value="NZ_CP007264.1"/>
</dbReference>
<evidence type="ECO:0000256" key="1">
    <source>
        <dbReference type="ARBA" id="ARBA00022801"/>
    </source>
</evidence>
<dbReference type="Gene3D" id="3.90.190.10">
    <property type="entry name" value="Protein tyrosine phosphatase superfamily"/>
    <property type="match status" value="1"/>
</dbReference>
<dbReference type="InterPro" id="IPR029021">
    <property type="entry name" value="Prot-tyrosine_phosphatase-like"/>
</dbReference>
<reference evidence="5 6" key="1">
    <citation type="submission" date="2014-02" db="EMBL/GenBank/DDBJ databases">
        <title>Genome Sequence of an Hyperthermophilic Archaeon, Thermococcus nautili 30-1, producing viral vesicles.</title>
        <authorList>
            <person name="Oberto J."/>
            <person name="Gaudin M."/>
            <person name="Cossu M."/>
            <person name="Gorlas A."/>
            <person name="Slesarev A."/>
            <person name="Marguet E."/>
            <person name="Forterre P."/>
        </authorList>
    </citation>
    <scope>NUCLEOTIDE SEQUENCE [LARGE SCALE GENOMIC DNA]</scope>
    <source>
        <strain evidence="5 6">30-1</strain>
    </source>
</reference>
<dbReference type="InterPro" id="IPR020422">
    <property type="entry name" value="TYR_PHOSPHATASE_DUAL_dom"/>
</dbReference>
<protein>
    <recommendedName>
        <fullName evidence="7">Tyrosine specific protein phosphatases domain-containing protein</fullName>
    </recommendedName>
</protein>
<dbReference type="SMART" id="SM00404">
    <property type="entry name" value="PTPc_motif"/>
    <property type="match status" value="1"/>
</dbReference>
<keyword evidence="6" id="KW-1185">Reference proteome</keyword>
<dbReference type="InterPro" id="IPR000340">
    <property type="entry name" value="Dual-sp_phosphatase_cat-dom"/>
</dbReference>
<dbReference type="InterPro" id="IPR000387">
    <property type="entry name" value="Tyr_Pase_dom"/>
</dbReference>
<dbReference type="SMART" id="SM00195">
    <property type="entry name" value="DSPc"/>
    <property type="match status" value="1"/>
</dbReference>
<evidence type="ECO:0000259" key="4">
    <source>
        <dbReference type="PROSITE" id="PS50056"/>
    </source>
</evidence>
<dbReference type="HOGENOM" id="CLU_047330_4_1_2"/>
<dbReference type="Pfam" id="PF00782">
    <property type="entry name" value="DSPc"/>
    <property type="match status" value="1"/>
</dbReference>
<dbReference type="OrthoDB" id="117569at2157"/>
<dbReference type="Proteomes" id="UP000019434">
    <property type="component" value="Chromosome"/>
</dbReference>
<dbReference type="InterPro" id="IPR003595">
    <property type="entry name" value="Tyr_Pase_cat"/>
</dbReference>
<name>W8P1V5_9EURY</name>
<dbReference type="InterPro" id="IPR016130">
    <property type="entry name" value="Tyr_Pase_AS"/>
</dbReference>
<keyword evidence="2" id="KW-0904">Protein phosphatase</keyword>
<evidence type="ECO:0000313" key="5">
    <source>
        <dbReference type="EMBL" id="AHL22721.1"/>
    </source>
</evidence>
<evidence type="ECO:0008006" key="7">
    <source>
        <dbReference type="Google" id="ProtNLM"/>
    </source>
</evidence>
<evidence type="ECO:0000259" key="3">
    <source>
        <dbReference type="PROSITE" id="PS50054"/>
    </source>
</evidence>
<accession>W8P1V5</accession>
<dbReference type="PROSITE" id="PS50054">
    <property type="entry name" value="TYR_PHOSPHATASE_DUAL"/>
    <property type="match status" value="1"/>
</dbReference>
<dbReference type="GO" id="GO:0004721">
    <property type="term" value="F:phosphoprotein phosphatase activity"/>
    <property type="evidence" value="ECO:0007669"/>
    <property type="project" value="UniProtKB-KW"/>
</dbReference>
<dbReference type="EMBL" id="CP007264">
    <property type="protein sequence ID" value="AHL22721.1"/>
    <property type="molecule type" value="Genomic_DNA"/>
</dbReference>
<feature type="domain" description="Tyrosine specific protein phosphatases" evidence="4">
    <location>
        <begin position="70"/>
        <end position="138"/>
    </location>
</feature>
<sequence>MRYPATFIDKNVAFGPLPPKESLNELSQVFNSVVVLVEDFELPYSLDEWEKRGVEVFHSPIPDFSAPSLEELLSVLQWIEAKVLEGKKVLIHCIGGCGRSGTVAVAWLMYSKRLPLREALYRVRRLRPCAVETESQIELLQELERAIKTR</sequence>
<dbReference type="InterPro" id="IPR050561">
    <property type="entry name" value="PTP"/>
</dbReference>
<dbReference type="PANTHER" id="PTHR23339">
    <property type="entry name" value="TYROSINE SPECIFIC PROTEIN PHOSPHATASE AND DUAL SPECIFICITY PROTEIN PHOSPHATASE"/>
    <property type="match status" value="1"/>
</dbReference>